<evidence type="ECO:0000256" key="1">
    <source>
        <dbReference type="ARBA" id="ARBA00012513"/>
    </source>
</evidence>
<name>A0A9X1TKN1_STRM4</name>
<dbReference type="Pfam" id="PF00069">
    <property type="entry name" value="Pkinase"/>
    <property type="match status" value="1"/>
</dbReference>
<dbReference type="CDD" id="cd14014">
    <property type="entry name" value="STKc_PknB_like"/>
    <property type="match status" value="1"/>
</dbReference>
<dbReference type="Proteomes" id="UP001139384">
    <property type="component" value="Unassembled WGS sequence"/>
</dbReference>
<evidence type="ECO:0000256" key="6">
    <source>
        <dbReference type="ARBA" id="ARBA00022840"/>
    </source>
</evidence>
<dbReference type="Gene3D" id="1.10.510.10">
    <property type="entry name" value="Transferase(Phosphotransferase) domain 1"/>
    <property type="match status" value="1"/>
</dbReference>
<keyword evidence="2" id="KW-0723">Serine/threonine-protein kinase</keyword>
<accession>A0A9X1TKN1</accession>
<dbReference type="GO" id="GO:0004674">
    <property type="term" value="F:protein serine/threonine kinase activity"/>
    <property type="evidence" value="ECO:0007669"/>
    <property type="project" value="UniProtKB-KW"/>
</dbReference>
<keyword evidence="4" id="KW-0547">Nucleotide-binding</keyword>
<dbReference type="EC" id="2.7.11.1" evidence="1"/>
<dbReference type="Gene3D" id="3.30.200.20">
    <property type="entry name" value="Phosphorylase Kinase, domain 1"/>
    <property type="match status" value="1"/>
</dbReference>
<evidence type="ECO:0000256" key="5">
    <source>
        <dbReference type="ARBA" id="ARBA00022777"/>
    </source>
</evidence>
<dbReference type="InterPro" id="IPR011009">
    <property type="entry name" value="Kinase-like_dom_sf"/>
</dbReference>
<sequence length="640" mass="71708">MIEALVERGVDRSWIQVGRDATLPGAYGLGGSAWDLVVRRDGIPLAAATFTQLGGQPGSTNNVNNRIQDLTSIAFSVRQHDDDDFRPYLGLFFILEESDRVNAPTRRPGESGAARGGPSHKQRLAETFEQFYSDGLYDKIAYVSSTNGEIPSLYEPRADMSIEGFIEGFAKRILSHSFSPLLKLWGDLTQVPPHLDRYREVIREGRGIKKDYSLDRVPIEEGGQAAVFRASHKNSGIEVAFKRRLSQRENPSARMRREIDIAELLNDHPNYMPILDFEQDHRWFIMPLAEATAEEKHEQLRESDNLRELIGSMGSILDMAHQQGWMHRDIKPSNMLLLDGRWTLADWGVVRRPRGQTTKVGRTGHFIGTEGFAAPELFIKPHEDATAASDIYSLGRVIAWAVTGEIPQTNVELLPPPGPWRNIVRAATQQEAERRPQSIDELLDLIDREFSEPHEPAVARAETLLDAANSGESHTTDAFLELIASHPDDYGLHLDVLPRLQPELAVPSMSRNSRQAVTLLRALAKHVDGNGTNPVQFGEAARAVTWLHGVAISAASSNEWDLLDESIRAMCEWDGNWDQWRPQDAIRSWLRTLRGDVARIVAPALRDHPESARHFAELADDRAVDLGIRQAIRVAAERHN</sequence>
<organism evidence="8 9">
    <name type="scientific">Streptomyces muensis</name>
    <dbReference type="NCBI Taxonomy" id="1077944"/>
    <lineage>
        <taxon>Bacteria</taxon>
        <taxon>Bacillati</taxon>
        <taxon>Actinomycetota</taxon>
        <taxon>Actinomycetes</taxon>
        <taxon>Kitasatosporales</taxon>
        <taxon>Streptomycetaceae</taxon>
        <taxon>Streptomyces</taxon>
    </lineage>
</organism>
<protein>
    <recommendedName>
        <fullName evidence="1">non-specific serine/threonine protein kinase</fullName>
        <ecNumber evidence="1">2.7.11.1</ecNumber>
    </recommendedName>
</protein>
<keyword evidence="9" id="KW-1185">Reference proteome</keyword>
<keyword evidence="5" id="KW-0418">Kinase</keyword>
<evidence type="ECO:0000313" key="8">
    <source>
        <dbReference type="EMBL" id="MCF1595781.1"/>
    </source>
</evidence>
<dbReference type="PROSITE" id="PS50011">
    <property type="entry name" value="PROTEIN_KINASE_DOM"/>
    <property type="match status" value="1"/>
</dbReference>
<dbReference type="InterPro" id="IPR000719">
    <property type="entry name" value="Prot_kinase_dom"/>
</dbReference>
<dbReference type="SUPFAM" id="SSF56112">
    <property type="entry name" value="Protein kinase-like (PK-like)"/>
    <property type="match status" value="1"/>
</dbReference>
<keyword evidence="6" id="KW-0067">ATP-binding</keyword>
<evidence type="ECO:0000256" key="2">
    <source>
        <dbReference type="ARBA" id="ARBA00022527"/>
    </source>
</evidence>
<dbReference type="InterPro" id="IPR007636">
    <property type="entry name" value="Restrct_endonuc_II_XhoI"/>
</dbReference>
<evidence type="ECO:0000256" key="3">
    <source>
        <dbReference type="ARBA" id="ARBA00022679"/>
    </source>
</evidence>
<dbReference type="SMART" id="SM00220">
    <property type="entry name" value="S_TKc"/>
    <property type="match status" value="1"/>
</dbReference>
<dbReference type="RefSeq" id="WP_234764106.1">
    <property type="nucleotide sequence ID" value="NZ_JAKEIP010000075.1"/>
</dbReference>
<dbReference type="GO" id="GO:0003677">
    <property type="term" value="F:DNA binding"/>
    <property type="evidence" value="ECO:0007669"/>
    <property type="project" value="InterPro"/>
</dbReference>
<gene>
    <name evidence="8" type="ORF">L0P92_19675</name>
</gene>
<dbReference type="GO" id="GO:0009036">
    <property type="term" value="F:type II site-specific deoxyribonuclease activity"/>
    <property type="evidence" value="ECO:0007669"/>
    <property type="project" value="InterPro"/>
</dbReference>
<dbReference type="AlphaFoldDB" id="A0A9X1TKN1"/>
<evidence type="ECO:0000313" key="9">
    <source>
        <dbReference type="Proteomes" id="UP001139384"/>
    </source>
</evidence>
<feature type="domain" description="Protein kinase" evidence="7">
    <location>
        <begin position="213"/>
        <end position="480"/>
    </location>
</feature>
<dbReference type="EMBL" id="JAKEIP010000075">
    <property type="protein sequence ID" value="MCF1595781.1"/>
    <property type="molecule type" value="Genomic_DNA"/>
</dbReference>
<proteinExistence type="predicted"/>
<evidence type="ECO:0000256" key="4">
    <source>
        <dbReference type="ARBA" id="ARBA00022741"/>
    </source>
</evidence>
<comment type="caution">
    <text evidence="8">The sequence shown here is derived from an EMBL/GenBank/DDBJ whole genome shotgun (WGS) entry which is preliminary data.</text>
</comment>
<dbReference type="GO" id="GO:0009307">
    <property type="term" value="P:DNA restriction-modification system"/>
    <property type="evidence" value="ECO:0007669"/>
    <property type="project" value="InterPro"/>
</dbReference>
<dbReference type="PANTHER" id="PTHR43289:SF6">
    <property type="entry name" value="SERINE_THREONINE-PROTEIN KINASE NEKL-3"/>
    <property type="match status" value="1"/>
</dbReference>
<evidence type="ECO:0000259" key="7">
    <source>
        <dbReference type="PROSITE" id="PS50011"/>
    </source>
</evidence>
<dbReference type="PANTHER" id="PTHR43289">
    <property type="entry name" value="MITOGEN-ACTIVATED PROTEIN KINASE KINASE KINASE 20-RELATED"/>
    <property type="match status" value="1"/>
</dbReference>
<dbReference type="GO" id="GO:0005524">
    <property type="term" value="F:ATP binding"/>
    <property type="evidence" value="ECO:0007669"/>
    <property type="project" value="UniProtKB-KW"/>
</dbReference>
<dbReference type="Pfam" id="PF04555">
    <property type="entry name" value="XhoI"/>
    <property type="match status" value="1"/>
</dbReference>
<reference evidence="8" key="1">
    <citation type="submission" date="2022-01" db="EMBL/GenBank/DDBJ databases">
        <title>Draft Genome Sequences of Seven Type Strains of the Genus Streptomyces.</title>
        <authorList>
            <person name="Aziz S."/>
            <person name="Coretto E."/>
            <person name="Chronakova A."/>
            <person name="Sproer C."/>
            <person name="Huber K."/>
            <person name="Nouioui I."/>
            <person name="Gross H."/>
        </authorList>
    </citation>
    <scope>NUCLEOTIDE SEQUENCE</scope>
    <source>
        <strain evidence="8">DSM 103493</strain>
    </source>
</reference>
<keyword evidence="3" id="KW-0808">Transferase</keyword>